<accession>A0A1H6LJE0</accession>
<evidence type="ECO:0000256" key="1">
    <source>
        <dbReference type="SAM" id="MobiDB-lite"/>
    </source>
</evidence>
<reference evidence="3 4" key="1">
    <citation type="submission" date="2016-10" db="EMBL/GenBank/DDBJ databases">
        <authorList>
            <person name="de Groot N.N."/>
        </authorList>
    </citation>
    <scope>NUCLEOTIDE SEQUENCE [LARGE SCALE GENOMIC DNA]</scope>
    <source>
        <strain evidence="3 4">YAD2003</strain>
    </source>
</reference>
<dbReference type="Pfam" id="PF03432">
    <property type="entry name" value="Relaxase"/>
    <property type="match status" value="1"/>
</dbReference>
<gene>
    <name evidence="3" type="ORF">SAMN02910265_03096</name>
</gene>
<feature type="compositionally biased region" description="Basic and acidic residues" evidence="1">
    <location>
        <begin position="159"/>
        <end position="168"/>
    </location>
</feature>
<evidence type="ECO:0000259" key="2">
    <source>
        <dbReference type="Pfam" id="PF03432"/>
    </source>
</evidence>
<dbReference type="InterPro" id="IPR005094">
    <property type="entry name" value="Endonuclease_MobA/VirD2"/>
</dbReference>
<dbReference type="OrthoDB" id="1820691at2"/>
<proteinExistence type="predicted"/>
<sequence length="197" mass="22273">MDKDYDILKVIWHADGGDEYSTNATKYPSNEDCVGLRGYGVDADDPATAKMQFDSLSKYHGNEGKNEFIQFMISPLKETAPDAETAMEIADQVLDPLKDEYLILIGAHKKEHQKSDYHTHGYVGTTNLETGKMLHPTNKLNYAMAQRMADTIQKPVELVIERKNKSPEPDSSQNGGNNTEKKKDFTRIFYPHKNTND</sequence>
<dbReference type="Proteomes" id="UP000183190">
    <property type="component" value="Unassembled WGS sequence"/>
</dbReference>
<name>A0A1H6LJE0_RUMFL</name>
<evidence type="ECO:0000313" key="4">
    <source>
        <dbReference type="Proteomes" id="UP000183190"/>
    </source>
</evidence>
<feature type="region of interest" description="Disordered" evidence="1">
    <location>
        <begin position="159"/>
        <end position="197"/>
    </location>
</feature>
<dbReference type="AlphaFoldDB" id="A0A1H6LJE0"/>
<organism evidence="3 4">
    <name type="scientific">Ruminococcus flavefaciens</name>
    <dbReference type="NCBI Taxonomy" id="1265"/>
    <lineage>
        <taxon>Bacteria</taxon>
        <taxon>Bacillati</taxon>
        <taxon>Bacillota</taxon>
        <taxon>Clostridia</taxon>
        <taxon>Eubacteriales</taxon>
        <taxon>Oscillospiraceae</taxon>
        <taxon>Ruminococcus</taxon>
    </lineage>
</organism>
<evidence type="ECO:0000313" key="3">
    <source>
        <dbReference type="EMBL" id="SEH86382.1"/>
    </source>
</evidence>
<dbReference type="EMBL" id="FNWV01000019">
    <property type="protein sequence ID" value="SEH86382.1"/>
    <property type="molecule type" value="Genomic_DNA"/>
</dbReference>
<feature type="compositionally biased region" description="Polar residues" evidence="1">
    <location>
        <begin position="169"/>
        <end position="178"/>
    </location>
</feature>
<dbReference type="RefSeq" id="WP_074719008.1">
    <property type="nucleotide sequence ID" value="NZ_FNWV01000019.1"/>
</dbReference>
<feature type="domain" description="MobA/VirD2-like nuclease" evidence="2">
    <location>
        <begin position="29"/>
        <end position="154"/>
    </location>
</feature>
<protein>
    <submittedName>
        <fullName evidence="3">Relaxase/Mobilisation nuclease domain-containing protein</fullName>
    </submittedName>
</protein>